<dbReference type="Pfam" id="PF02632">
    <property type="entry name" value="BioY"/>
    <property type="match status" value="1"/>
</dbReference>
<evidence type="ECO:0000256" key="1">
    <source>
        <dbReference type="ARBA" id="ARBA00010692"/>
    </source>
</evidence>
<keyword evidence="2" id="KW-0472">Membrane</keyword>
<name>A0A9D2FN35_9FIRM</name>
<protein>
    <submittedName>
        <fullName evidence="3">Biotin transporter BioY</fullName>
    </submittedName>
</protein>
<dbReference type="Proteomes" id="UP000824056">
    <property type="component" value="Unassembled WGS sequence"/>
</dbReference>
<feature type="transmembrane region" description="Helical" evidence="2">
    <location>
        <begin position="65"/>
        <end position="92"/>
    </location>
</feature>
<dbReference type="Gene3D" id="1.10.1760.20">
    <property type="match status" value="1"/>
</dbReference>
<proteinExistence type="inferred from homology"/>
<keyword evidence="2" id="KW-1133">Transmembrane helix</keyword>
<keyword evidence="2" id="KW-0812">Transmembrane</keyword>
<feature type="transmembrane region" description="Helical" evidence="2">
    <location>
        <begin position="104"/>
        <end position="126"/>
    </location>
</feature>
<evidence type="ECO:0000313" key="3">
    <source>
        <dbReference type="EMBL" id="HIZ64294.1"/>
    </source>
</evidence>
<evidence type="ECO:0000256" key="2">
    <source>
        <dbReference type="SAM" id="Phobius"/>
    </source>
</evidence>
<sequence>VGILGGRRGTVAVLVYILLGAVGVPVFAGFSGGIGNLLQSSGGYILGFLLSALIMWAMEKMLGRSLLVLGSSMVLGLLACYAAGTCWFAVVYGASTGPVGIGTILGWCVIPFVIPDLLKIALALVLTKRLSGMVRR</sequence>
<comment type="caution">
    <text evidence="3">The sequence shown here is derived from an EMBL/GenBank/DDBJ whole genome shotgun (WGS) entry which is preliminary data.</text>
</comment>
<dbReference type="GO" id="GO:0015225">
    <property type="term" value="F:biotin transmembrane transporter activity"/>
    <property type="evidence" value="ECO:0007669"/>
    <property type="project" value="InterPro"/>
</dbReference>
<organism evidence="3 4">
    <name type="scientific">Candidatus Blautia pullicola</name>
    <dbReference type="NCBI Taxonomy" id="2838498"/>
    <lineage>
        <taxon>Bacteria</taxon>
        <taxon>Bacillati</taxon>
        <taxon>Bacillota</taxon>
        <taxon>Clostridia</taxon>
        <taxon>Lachnospirales</taxon>
        <taxon>Lachnospiraceae</taxon>
        <taxon>Blautia</taxon>
    </lineage>
</organism>
<reference evidence="3" key="1">
    <citation type="journal article" date="2021" name="PeerJ">
        <title>Extensive microbial diversity within the chicken gut microbiome revealed by metagenomics and culture.</title>
        <authorList>
            <person name="Gilroy R."/>
            <person name="Ravi A."/>
            <person name="Getino M."/>
            <person name="Pursley I."/>
            <person name="Horton D.L."/>
            <person name="Alikhan N.F."/>
            <person name="Baker D."/>
            <person name="Gharbi K."/>
            <person name="Hall N."/>
            <person name="Watson M."/>
            <person name="Adriaenssens E.M."/>
            <person name="Foster-Nyarko E."/>
            <person name="Jarju S."/>
            <person name="Secka A."/>
            <person name="Antonio M."/>
            <person name="Oren A."/>
            <person name="Chaudhuri R.R."/>
            <person name="La Ragione R."/>
            <person name="Hildebrand F."/>
            <person name="Pallen M.J."/>
        </authorList>
    </citation>
    <scope>NUCLEOTIDE SEQUENCE</scope>
    <source>
        <strain evidence="3">1068</strain>
    </source>
</reference>
<feature type="transmembrane region" description="Helical" evidence="2">
    <location>
        <begin position="12"/>
        <end position="35"/>
    </location>
</feature>
<dbReference type="AlphaFoldDB" id="A0A9D2FN35"/>
<feature type="transmembrane region" description="Helical" evidence="2">
    <location>
        <begin position="41"/>
        <end position="58"/>
    </location>
</feature>
<dbReference type="EMBL" id="DXBG01000001">
    <property type="protein sequence ID" value="HIZ64294.1"/>
    <property type="molecule type" value="Genomic_DNA"/>
</dbReference>
<dbReference type="InterPro" id="IPR003784">
    <property type="entry name" value="BioY"/>
</dbReference>
<evidence type="ECO:0000313" key="4">
    <source>
        <dbReference type="Proteomes" id="UP000824056"/>
    </source>
</evidence>
<feature type="non-terminal residue" evidence="3">
    <location>
        <position position="1"/>
    </location>
</feature>
<dbReference type="GO" id="GO:0005886">
    <property type="term" value="C:plasma membrane"/>
    <property type="evidence" value="ECO:0007669"/>
    <property type="project" value="InterPro"/>
</dbReference>
<dbReference type="PANTHER" id="PTHR34295:SF1">
    <property type="entry name" value="BIOTIN TRANSPORTER BIOY"/>
    <property type="match status" value="1"/>
</dbReference>
<dbReference type="PANTHER" id="PTHR34295">
    <property type="entry name" value="BIOTIN TRANSPORTER BIOY"/>
    <property type="match status" value="1"/>
</dbReference>
<gene>
    <name evidence="3" type="ORF">H9809_00020</name>
</gene>
<comment type="similarity">
    <text evidence="1">Belongs to the BioY family.</text>
</comment>
<accession>A0A9D2FN35</accession>
<reference evidence="3" key="2">
    <citation type="submission" date="2021-04" db="EMBL/GenBank/DDBJ databases">
        <authorList>
            <person name="Gilroy R."/>
        </authorList>
    </citation>
    <scope>NUCLEOTIDE SEQUENCE</scope>
    <source>
        <strain evidence="3">1068</strain>
    </source>
</reference>